<keyword evidence="4" id="KW-1185">Reference proteome</keyword>
<sequence length="431" mass="44968">MSNNNGRDGVRKSFFGSLKNSLRKGTSSNGDGSVSPVSPGGASASSPIPPASRGLSASQAPSSRSRPGFPEPTRRPSNEPPPPYSAISELPGSTPAAAPAASAPAAAPTAAPAPPAIGFSIRPASPTPSQRSSASARPTVDNVRSAEDPYAFLSMFDTIFVIDDSGSMAGRPWREVQAVLANITPICTQHDADGIDIYFLNHKNTPAAQGGGGQQARVPPGKAVGGYHNVTDAAAVARIFQTVKPGGATPTGTRLHNILQPYLRYYEAKRNEMEQRGEYGDPDPDDIKPVNMIVITDGVPTDDLDTVLVRAAKKLDSFDAPPFQVGVQFFQVGTEAEAAAYLRHLDDNLGNDVAGGIRDMVDTVTWDAFVSMNHGSTTGGSGPSTALGLTADGILKAVLGAVVKRLDRRPTGPSGPPANDSNVHRYLTPQR</sequence>
<evidence type="ECO:0000256" key="1">
    <source>
        <dbReference type="SAM" id="MobiDB-lite"/>
    </source>
</evidence>
<feature type="compositionally biased region" description="Polar residues" evidence="1">
    <location>
        <begin position="127"/>
        <end position="136"/>
    </location>
</feature>
<feature type="compositionally biased region" description="Low complexity" evidence="1">
    <location>
        <begin position="93"/>
        <end position="110"/>
    </location>
</feature>
<feature type="region of interest" description="Disordered" evidence="1">
    <location>
        <begin position="407"/>
        <end position="431"/>
    </location>
</feature>
<dbReference type="PROSITE" id="PS50234">
    <property type="entry name" value="VWFA"/>
    <property type="match status" value="1"/>
</dbReference>
<dbReference type="InterPro" id="IPR036465">
    <property type="entry name" value="vWFA_dom_sf"/>
</dbReference>
<dbReference type="EMBL" id="AWTV01000007">
    <property type="protein sequence ID" value="KIH91297.1"/>
    <property type="molecule type" value="Genomic_DNA"/>
</dbReference>
<feature type="region of interest" description="Disordered" evidence="1">
    <location>
        <begin position="1"/>
        <end position="142"/>
    </location>
</feature>
<dbReference type="SUPFAM" id="SSF53300">
    <property type="entry name" value="vWA-like"/>
    <property type="match status" value="1"/>
</dbReference>
<dbReference type="Proteomes" id="UP000031575">
    <property type="component" value="Unassembled WGS sequence"/>
</dbReference>
<proteinExistence type="predicted"/>
<dbReference type="GeneID" id="63674954"/>
<feature type="domain" description="VWFA" evidence="2">
    <location>
        <begin position="157"/>
        <end position="346"/>
    </location>
</feature>
<dbReference type="VEuPathDB" id="FungiDB:SPBR_01723"/>
<organism evidence="3 4">
    <name type="scientific">Sporothrix brasiliensis 5110</name>
    <dbReference type="NCBI Taxonomy" id="1398154"/>
    <lineage>
        <taxon>Eukaryota</taxon>
        <taxon>Fungi</taxon>
        <taxon>Dikarya</taxon>
        <taxon>Ascomycota</taxon>
        <taxon>Pezizomycotina</taxon>
        <taxon>Sordariomycetes</taxon>
        <taxon>Sordariomycetidae</taxon>
        <taxon>Ophiostomatales</taxon>
        <taxon>Ophiostomataceae</taxon>
        <taxon>Sporothrix</taxon>
    </lineage>
</organism>
<dbReference type="OrthoDB" id="2142040at2759"/>
<dbReference type="SMART" id="SM00327">
    <property type="entry name" value="VWA"/>
    <property type="match status" value="1"/>
</dbReference>
<dbReference type="RefSeq" id="XP_040619307.1">
    <property type="nucleotide sequence ID" value="XM_040760033.1"/>
</dbReference>
<protein>
    <submittedName>
        <fullName evidence="3">von willebrand factor</fullName>
    </submittedName>
</protein>
<evidence type="ECO:0000313" key="4">
    <source>
        <dbReference type="Proteomes" id="UP000031575"/>
    </source>
</evidence>
<dbReference type="InterPro" id="IPR002035">
    <property type="entry name" value="VWF_A"/>
</dbReference>
<dbReference type="PANTHER" id="PTHR34706">
    <property type="entry name" value="SLR1338 PROTEIN"/>
    <property type="match status" value="1"/>
</dbReference>
<evidence type="ECO:0000313" key="3">
    <source>
        <dbReference type="EMBL" id="KIH91297.1"/>
    </source>
</evidence>
<dbReference type="HOGENOM" id="CLU_040578_0_0_1"/>
<comment type="caution">
    <text evidence="3">The sequence shown here is derived from an EMBL/GenBank/DDBJ whole genome shotgun (WGS) entry which is preliminary data.</text>
</comment>
<name>A0A0C2J2I6_9PEZI</name>
<dbReference type="Gene3D" id="3.40.50.410">
    <property type="entry name" value="von Willebrand factor, type A domain"/>
    <property type="match status" value="1"/>
</dbReference>
<accession>A0A0C2J2I6</accession>
<dbReference type="AlphaFoldDB" id="A0A0C2J2I6"/>
<gene>
    <name evidence="3" type="ORF">SPBR_01723</name>
</gene>
<reference evidence="3 4" key="1">
    <citation type="journal article" date="2014" name="BMC Genomics">
        <title>Comparative genomics of the major fungal agents of human and animal Sporotrichosis: Sporothrix schenckii and Sporothrix brasiliensis.</title>
        <authorList>
            <person name="Teixeira M.M."/>
            <person name="de Almeida L.G."/>
            <person name="Kubitschek-Barreira P."/>
            <person name="Alves F.L."/>
            <person name="Kioshima E.S."/>
            <person name="Abadio A.K."/>
            <person name="Fernandes L."/>
            <person name="Derengowski L.S."/>
            <person name="Ferreira K.S."/>
            <person name="Souza R.C."/>
            <person name="Ruiz J.C."/>
            <person name="de Andrade N.C."/>
            <person name="Paes H.C."/>
            <person name="Nicola A.M."/>
            <person name="Albuquerque P."/>
            <person name="Gerber A.L."/>
            <person name="Martins V.P."/>
            <person name="Peconick L.D."/>
            <person name="Neto A.V."/>
            <person name="Chaucanez C.B."/>
            <person name="Silva P.A."/>
            <person name="Cunha O.L."/>
            <person name="de Oliveira F.F."/>
            <person name="dos Santos T.C."/>
            <person name="Barros A.L."/>
            <person name="Soares M.A."/>
            <person name="de Oliveira L.M."/>
            <person name="Marini M.M."/>
            <person name="Villalobos-Duno H."/>
            <person name="Cunha M.M."/>
            <person name="de Hoog S."/>
            <person name="da Silveira J.F."/>
            <person name="Henrissat B."/>
            <person name="Nino-Vega G.A."/>
            <person name="Cisalpino P.S."/>
            <person name="Mora-Montes H.M."/>
            <person name="Almeida S.R."/>
            <person name="Stajich J.E."/>
            <person name="Lopes-Bezerra L.M."/>
            <person name="Vasconcelos A.T."/>
            <person name="Felipe M.S."/>
        </authorList>
    </citation>
    <scope>NUCLEOTIDE SEQUENCE [LARGE SCALE GENOMIC DNA]</scope>
    <source>
        <strain evidence="3 4">5110</strain>
    </source>
</reference>
<evidence type="ECO:0000259" key="2">
    <source>
        <dbReference type="PROSITE" id="PS50234"/>
    </source>
</evidence>
<dbReference type="PANTHER" id="PTHR34706:SF1">
    <property type="entry name" value="VWFA DOMAIN-CONTAINING PROTEIN"/>
    <property type="match status" value="1"/>
</dbReference>
<feature type="compositionally biased region" description="Low complexity" evidence="1">
    <location>
        <begin position="27"/>
        <end position="67"/>
    </location>
</feature>